<dbReference type="STRING" id="57664.SAMN05661003_10328"/>
<evidence type="ECO:0000313" key="3">
    <source>
        <dbReference type="Proteomes" id="UP000243205"/>
    </source>
</evidence>
<evidence type="ECO:0000256" key="1">
    <source>
        <dbReference type="SAM" id="Phobius"/>
    </source>
</evidence>
<name>A0A1G6ZNQ8_9BACT</name>
<dbReference type="EMBL" id="FNAQ01000003">
    <property type="protein sequence ID" value="SDE03206.1"/>
    <property type="molecule type" value="Genomic_DNA"/>
</dbReference>
<reference evidence="3" key="1">
    <citation type="submission" date="2016-10" db="EMBL/GenBank/DDBJ databases">
        <authorList>
            <person name="Varghese N."/>
            <person name="Submissions S."/>
        </authorList>
    </citation>
    <scope>NUCLEOTIDE SEQUENCE [LARGE SCALE GENOMIC DNA]</scope>
    <source>
        <strain evidence="3">DSM 8987</strain>
    </source>
</reference>
<keyword evidence="1" id="KW-0812">Transmembrane</keyword>
<dbReference type="Pfam" id="PF07963">
    <property type="entry name" value="N_methyl"/>
    <property type="match status" value="1"/>
</dbReference>
<keyword evidence="1" id="KW-1133">Transmembrane helix</keyword>
<evidence type="ECO:0000313" key="2">
    <source>
        <dbReference type="EMBL" id="SDE03206.1"/>
    </source>
</evidence>
<dbReference type="OrthoDB" id="5387475at2"/>
<sequence length="151" mass="16228">MRVWRSSAGVTLVELIVAMVIISIALLGVLAVMHFTTSRSADPMIQHQALAIAEAYLEEILLQSFDDPGGATEAGRADFDDVNDYHGLDDGGARDRQGVALVGLTDYRVRVSVANENLGPSGSEVPARKIRVRVSHSAMGDLTLVGYRTAY</sequence>
<dbReference type="RefSeq" id="WP_092076537.1">
    <property type="nucleotide sequence ID" value="NZ_CALFZY010000011.1"/>
</dbReference>
<feature type="transmembrane region" description="Helical" evidence="1">
    <location>
        <begin position="12"/>
        <end position="35"/>
    </location>
</feature>
<dbReference type="AlphaFoldDB" id="A0A1G6ZNQ8"/>
<dbReference type="InterPro" id="IPR012902">
    <property type="entry name" value="N_methyl_site"/>
</dbReference>
<organism evidence="2 3">
    <name type="scientific">Desulfuromonas thiophila</name>
    <dbReference type="NCBI Taxonomy" id="57664"/>
    <lineage>
        <taxon>Bacteria</taxon>
        <taxon>Pseudomonadati</taxon>
        <taxon>Thermodesulfobacteriota</taxon>
        <taxon>Desulfuromonadia</taxon>
        <taxon>Desulfuromonadales</taxon>
        <taxon>Desulfuromonadaceae</taxon>
        <taxon>Desulfuromonas</taxon>
    </lineage>
</organism>
<keyword evidence="1" id="KW-0472">Membrane</keyword>
<proteinExistence type="predicted"/>
<dbReference type="PROSITE" id="PS00409">
    <property type="entry name" value="PROKAR_NTER_METHYL"/>
    <property type="match status" value="1"/>
</dbReference>
<protein>
    <submittedName>
        <fullName evidence="2">MSHA pilin protein MshD</fullName>
    </submittedName>
</protein>
<accession>A0A1G6ZNQ8</accession>
<gene>
    <name evidence="2" type="ORF">SAMN05661003_10328</name>
</gene>
<dbReference type="Proteomes" id="UP000243205">
    <property type="component" value="Unassembled WGS sequence"/>
</dbReference>
<dbReference type="NCBIfam" id="TIGR02532">
    <property type="entry name" value="IV_pilin_GFxxxE"/>
    <property type="match status" value="1"/>
</dbReference>
<keyword evidence="3" id="KW-1185">Reference proteome</keyword>